<dbReference type="Gene3D" id="3.30.950.30">
    <property type="entry name" value="Schlafen, AAA domain"/>
    <property type="match status" value="1"/>
</dbReference>
<dbReference type="Gene3D" id="3.30.565.60">
    <property type="match status" value="1"/>
</dbReference>
<dbReference type="RefSeq" id="WP_262989819.1">
    <property type="nucleotide sequence ID" value="NZ_JAOTEN010000001.1"/>
</dbReference>
<dbReference type="InterPro" id="IPR038475">
    <property type="entry name" value="RecG_C_sf"/>
</dbReference>
<evidence type="ECO:0000313" key="3">
    <source>
        <dbReference type="Proteomes" id="UP001208114"/>
    </source>
</evidence>
<name>A0ABT2VW41_9FLAO</name>
<organism evidence="2 3">
    <name type="scientific">Chryseobacterium gilvum</name>
    <dbReference type="NCBI Taxonomy" id="2976534"/>
    <lineage>
        <taxon>Bacteria</taxon>
        <taxon>Pseudomonadati</taxon>
        <taxon>Bacteroidota</taxon>
        <taxon>Flavobacteriia</taxon>
        <taxon>Flavobacteriales</taxon>
        <taxon>Weeksellaceae</taxon>
        <taxon>Chryseobacterium group</taxon>
        <taxon>Chryseobacterium</taxon>
    </lineage>
</organism>
<evidence type="ECO:0000259" key="1">
    <source>
        <dbReference type="Pfam" id="PF04326"/>
    </source>
</evidence>
<gene>
    <name evidence="2" type="ORF">N0B16_05980</name>
</gene>
<feature type="domain" description="Schlafen AlbA-2" evidence="1">
    <location>
        <begin position="20"/>
        <end position="143"/>
    </location>
</feature>
<keyword evidence="3" id="KW-1185">Reference proteome</keyword>
<accession>A0ABT2VW41</accession>
<comment type="caution">
    <text evidence="2">The sequence shown here is derived from an EMBL/GenBank/DDBJ whole genome shotgun (WGS) entry which is preliminary data.</text>
</comment>
<proteinExistence type="predicted"/>
<dbReference type="Proteomes" id="UP001208114">
    <property type="component" value="Unassembled WGS sequence"/>
</dbReference>
<dbReference type="PANTHER" id="PTHR30595">
    <property type="entry name" value="GLPR-RELATED TRANSCRIPTIONAL REPRESSOR"/>
    <property type="match status" value="1"/>
</dbReference>
<evidence type="ECO:0000313" key="2">
    <source>
        <dbReference type="EMBL" id="MCU7613980.1"/>
    </source>
</evidence>
<reference evidence="3" key="1">
    <citation type="submission" date="2023-07" db="EMBL/GenBank/DDBJ databases">
        <title>Chryseobacterium sp. GMJ5 Genome sequencing and assembly.</title>
        <authorList>
            <person name="Jung Y."/>
        </authorList>
    </citation>
    <scope>NUCLEOTIDE SEQUENCE [LARGE SCALE GENOMIC DNA]</scope>
    <source>
        <strain evidence="3">GMJ5</strain>
    </source>
</reference>
<dbReference type="InterPro" id="IPR007421">
    <property type="entry name" value="Schlafen_AlbA_2_dom"/>
</dbReference>
<sequence length="557" mass="64352">MINLFELFHYLESTPSESFESETLEFKNYKDANALFNAKDLSDEICAFANKKGGRIIIGVKDDSDIKNLKYIEQLNGFEIIDLDIAKERLNGRLKPKINITLEYFKFKEKNYLIITIPNITHTIVSTSSGKVYIREGKSSVPAEPYQIQELVTNLQTYDWSSQEINLENPLHILNDKAVQEAKADFCTRRKIQVDTLTNEAFLESIGATRNGILNYSGLLFLGQVLEIEKYLGNYEFRFSWRTNSGQLKINDVWNDCIWNNIKIAKDYFDTCNKVGKITYNEQEYELTPLDPQAFHEAFLNSIVHRDYSIDGMISINHKGDELIISNPGKFYGGVTEENISYHEPRHRNKSLAKLLMAFQLVDRAGMGVLRISLNSLKYGRDFPIWTENLSNIEVKMPAEYIKIPVFILTQKYIDDCSITDLYLINKLCNVGYIDVLEAEKDLKKKYKDPWIEISKSLNRNEMKKYIELKGNNNGIYITTTSVGDIWLDVSKPFRQAANSEKHVNLFLYLKKHRNATNEEVKTLLSFSRASVTFNFLSKLKYVKNVGKSRSSRWSLK</sequence>
<protein>
    <submittedName>
        <fullName evidence="2">DNA binding domain-containing protein</fullName>
    </submittedName>
</protein>
<dbReference type="EMBL" id="JAOTEN010000001">
    <property type="protein sequence ID" value="MCU7613980.1"/>
    <property type="molecule type" value="Genomic_DNA"/>
</dbReference>
<dbReference type="InterPro" id="IPR038461">
    <property type="entry name" value="Schlafen_AlbA_2_dom_sf"/>
</dbReference>
<dbReference type="Pfam" id="PF13749">
    <property type="entry name" value="HATPase_c_4"/>
    <property type="match status" value="1"/>
</dbReference>
<dbReference type="PANTHER" id="PTHR30595:SF6">
    <property type="entry name" value="SCHLAFEN ALBA-2 DOMAIN-CONTAINING PROTEIN"/>
    <property type="match status" value="1"/>
</dbReference>
<dbReference type="Pfam" id="PF04326">
    <property type="entry name" value="SLFN_AlbA_2"/>
    <property type="match status" value="1"/>
</dbReference>